<feature type="compositionally biased region" description="Basic and acidic residues" evidence="1">
    <location>
        <begin position="201"/>
        <end position="213"/>
    </location>
</feature>
<proteinExistence type="predicted"/>
<evidence type="ECO:0000313" key="2">
    <source>
        <dbReference type="EMBL" id="KAF8781750.1"/>
    </source>
</evidence>
<organism evidence="2 3">
    <name type="scientific">Argiope bruennichi</name>
    <name type="common">Wasp spider</name>
    <name type="synonym">Aranea bruennichi</name>
    <dbReference type="NCBI Taxonomy" id="94029"/>
    <lineage>
        <taxon>Eukaryota</taxon>
        <taxon>Metazoa</taxon>
        <taxon>Ecdysozoa</taxon>
        <taxon>Arthropoda</taxon>
        <taxon>Chelicerata</taxon>
        <taxon>Arachnida</taxon>
        <taxon>Araneae</taxon>
        <taxon>Araneomorphae</taxon>
        <taxon>Entelegynae</taxon>
        <taxon>Araneoidea</taxon>
        <taxon>Araneidae</taxon>
        <taxon>Argiope</taxon>
    </lineage>
</organism>
<comment type="caution">
    <text evidence="2">The sequence shown here is derived from an EMBL/GenBank/DDBJ whole genome shotgun (WGS) entry which is preliminary data.</text>
</comment>
<evidence type="ECO:0000256" key="1">
    <source>
        <dbReference type="SAM" id="MobiDB-lite"/>
    </source>
</evidence>
<name>A0A8T0EUH6_ARGBR</name>
<dbReference type="AlphaFoldDB" id="A0A8T0EUH6"/>
<feature type="compositionally biased region" description="Basic residues" evidence="1">
    <location>
        <begin position="186"/>
        <end position="197"/>
    </location>
</feature>
<reference evidence="2" key="2">
    <citation type="submission" date="2020-06" db="EMBL/GenBank/DDBJ databases">
        <authorList>
            <person name="Sheffer M."/>
        </authorList>
    </citation>
    <scope>NUCLEOTIDE SEQUENCE</scope>
</reference>
<accession>A0A8T0EUH6</accession>
<protein>
    <submittedName>
        <fullName evidence="2">Uncharacterized protein</fullName>
    </submittedName>
</protein>
<dbReference type="Proteomes" id="UP000807504">
    <property type="component" value="Unassembled WGS sequence"/>
</dbReference>
<feature type="region of interest" description="Disordered" evidence="1">
    <location>
        <begin position="183"/>
        <end position="229"/>
    </location>
</feature>
<evidence type="ECO:0000313" key="3">
    <source>
        <dbReference type="Proteomes" id="UP000807504"/>
    </source>
</evidence>
<dbReference type="EMBL" id="JABXBU010001863">
    <property type="protein sequence ID" value="KAF8781750.1"/>
    <property type="molecule type" value="Genomic_DNA"/>
</dbReference>
<reference evidence="2" key="1">
    <citation type="journal article" date="2020" name="bioRxiv">
        <title>Chromosome-level reference genome of the European wasp spider Argiope bruennichi: a resource for studies on range expansion and evolutionary adaptation.</title>
        <authorList>
            <person name="Sheffer M.M."/>
            <person name="Hoppe A."/>
            <person name="Krehenwinkel H."/>
            <person name="Uhl G."/>
            <person name="Kuss A.W."/>
            <person name="Jensen L."/>
            <person name="Jensen C."/>
            <person name="Gillespie R.G."/>
            <person name="Hoff K.J."/>
            <person name="Prost S."/>
        </authorList>
    </citation>
    <scope>NUCLEOTIDE SEQUENCE</scope>
</reference>
<gene>
    <name evidence="2" type="ORF">HNY73_012115</name>
</gene>
<keyword evidence="3" id="KW-1185">Reference proteome</keyword>
<sequence>MVSSIPEKPQLVMTESDNAVINPINYELIDLTSEALGLFDIRNWFACFISSIKTGKCFIAYCWNMWNAFLDSTQLSVGNTEKTCCAACGDSLSTTRKESNEISQTIPLTGKRQIENISGRWVFVPDHKQPISKKTASSMIKNRCHPAVDHNSRSISTESITPSVISFSARRVASKTSSQRILRLYRSPHRKHIHSQKIPKSPKEKSPKTEPVIERSLPLISQRPKRQRN</sequence>